<evidence type="ECO:0000313" key="2">
    <source>
        <dbReference type="Proteomes" id="UP000054928"/>
    </source>
</evidence>
<dbReference type="AlphaFoldDB" id="A0A0P1AKP0"/>
<protein>
    <submittedName>
        <fullName evidence="1">Uncharacterized protein</fullName>
    </submittedName>
</protein>
<name>A0A0P1AKP0_PLAHL</name>
<accession>A0A0P1AKP0</accession>
<keyword evidence="2" id="KW-1185">Reference proteome</keyword>
<sequence length="110" mass="12867">MGYDLDEDESLANRKSTETTWNLRLELRLRRTILESRTARKSVMVISSKHTRFLRPTTDKSPYCLSVIRFILLLRYSIRCKLSLQQNLPALVLIDTMLTTSQIILTFIAY</sequence>
<dbReference type="EMBL" id="CCYD01000553">
    <property type="protein sequence ID" value="CEG41447.1"/>
    <property type="molecule type" value="Genomic_DNA"/>
</dbReference>
<dbReference type="RefSeq" id="XP_024577816.1">
    <property type="nucleotide sequence ID" value="XM_024727217.2"/>
</dbReference>
<organism evidence="1 2">
    <name type="scientific">Plasmopara halstedii</name>
    <name type="common">Downy mildew of sunflower</name>
    <dbReference type="NCBI Taxonomy" id="4781"/>
    <lineage>
        <taxon>Eukaryota</taxon>
        <taxon>Sar</taxon>
        <taxon>Stramenopiles</taxon>
        <taxon>Oomycota</taxon>
        <taxon>Peronosporomycetes</taxon>
        <taxon>Peronosporales</taxon>
        <taxon>Peronosporaceae</taxon>
        <taxon>Plasmopara</taxon>
    </lineage>
</organism>
<proteinExistence type="predicted"/>
<dbReference type="Proteomes" id="UP000054928">
    <property type="component" value="Unassembled WGS sequence"/>
</dbReference>
<reference evidence="2" key="1">
    <citation type="submission" date="2014-09" db="EMBL/GenBank/DDBJ databases">
        <authorList>
            <person name="Sharma Rahul"/>
            <person name="Thines Marco"/>
        </authorList>
    </citation>
    <scope>NUCLEOTIDE SEQUENCE [LARGE SCALE GENOMIC DNA]</scope>
</reference>
<dbReference type="GeneID" id="36409586"/>
<evidence type="ECO:0000313" key="1">
    <source>
        <dbReference type="EMBL" id="CEG41447.1"/>
    </source>
</evidence>